<name>A0A8H3B7R5_9AGAM</name>
<evidence type="ECO:0000313" key="2">
    <source>
        <dbReference type="Proteomes" id="UP000663853"/>
    </source>
</evidence>
<comment type="caution">
    <text evidence="1">The sequence shown here is derived from an EMBL/GenBank/DDBJ whole genome shotgun (WGS) entry which is preliminary data.</text>
</comment>
<dbReference type="InterPro" id="IPR036140">
    <property type="entry name" value="PFN_sf"/>
</dbReference>
<dbReference type="InterPro" id="IPR048278">
    <property type="entry name" value="PFN"/>
</dbReference>
<organism evidence="1 2">
    <name type="scientific">Rhizoctonia solani</name>
    <dbReference type="NCBI Taxonomy" id="456999"/>
    <lineage>
        <taxon>Eukaryota</taxon>
        <taxon>Fungi</taxon>
        <taxon>Dikarya</taxon>
        <taxon>Basidiomycota</taxon>
        <taxon>Agaricomycotina</taxon>
        <taxon>Agaricomycetes</taxon>
        <taxon>Cantharellales</taxon>
        <taxon>Ceratobasidiaceae</taxon>
        <taxon>Rhizoctonia</taxon>
    </lineage>
</organism>
<dbReference type="GO" id="GO:0003779">
    <property type="term" value="F:actin binding"/>
    <property type="evidence" value="ECO:0007669"/>
    <property type="project" value="InterPro"/>
</dbReference>
<protein>
    <submittedName>
        <fullName evidence="1">Uncharacterized protein</fullName>
    </submittedName>
</protein>
<dbReference type="Proteomes" id="UP000663853">
    <property type="component" value="Unassembled WGS sequence"/>
</dbReference>
<evidence type="ECO:0000313" key="1">
    <source>
        <dbReference type="EMBL" id="CAE6449279.1"/>
    </source>
</evidence>
<dbReference type="AlphaFoldDB" id="A0A8H3B7R5"/>
<reference evidence="1" key="1">
    <citation type="submission" date="2021-01" db="EMBL/GenBank/DDBJ databases">
        <authorList>
            <person name="Kaushik A."/>
        </authorList>
    </citation>
    <scope>NUCLEOTIDE SEQUENCE</scope>
    <source>
        <strain evidence="1">AG6-10EEA</strain>
    </source>
</reference>
<sequence length="324" mass="35092">MSYSWQEWANRIKGDGALKHAAILGKPASAGATGGTWGATDGFAVSPAEELKIDKAFREQSLAEGAMLGGTKYMGRTFLQDNLLHGVRTSEPRSEGTLIWALKTCYVVTVFDVPTQAQSVIPAITALIPYLGGRAINILTSTLPDFFKIGLVTRFDASASSSPFAFVEAVHPSPDLIYARNIRFRYAPPGDEGVIPRVLQIEGLPLYFTSAAIVRTSLNTLYSDMHVALNSIEVSTHATREREIKIGFIVSGSSRVGGGKAEWDILGTYRFSPTSGLIHQHDVNSIHPAPHSTVYNAFQISLQKLGLATPPPVPRVDIKTDRLV</sequence>
<dbReference type="Pfam" id="PF00235">
    <property type="entry name" value="Profilin"/>
    <property type="match status" value="1"/>
</dbReference>
<gene>
    <name evidence="1" type="ORF">RDB_LOCUS47664</name>
</gene>
<dbReference type="SUPFAM" id="SSF55770">
    <property type="entry name" value="Profilin (actin-binding protein)"/>
    <property type="match status" value="1"/>
</dbReference>
<accession>A0A8H3B7R5</accession>
<dbReference type="Gene3D" id="3.30.450.30">
    <property type="entry name" value="Dynein light chain 2a, cytoplasmic"/>
    <property type="match status" value="1"/>
</dbReference>
<dbReference type="EMBL" id="CAJMXA010001013">
    <property type="protein sequence ID" value="CAE6449279.1"/>
    <property type="molecule type" value="Genomic_DNA"/>
</dbReference>
<proteinExistence type="predicted"/>